<keyword evidence="1" id="KW-0479">Metal-binding</keyword>
<feature type="domain" description="Zn(2)-C6 fungal-type" evidence="7">
    <location>
        <begin position="19"/>
        <end position="45"/>
    </location>
</feature>
<evidence type="ECO:0000256" key="5">
    <source>
        <dbReference type="ARBA" id="ARBA00023242"/>
    </source>
</evidence>
<evidence type="ECO:0000256" key="2">
    <source>
        <dbReference type="ARBA" id="ARBA00023015"/>
    </source>
</evidence>
<dbReference type="CDD" id="cd12148">
    <property type="entry name" value="fungal_TF_MHR"/>
    <property type="match status" value="1"/>
</dbReference>
<evidence type="ECO:0000256" key="1">
    <source>
        <dbReference type="ARBA" id="ARBA00022723"/>
    </source>
</evidence>
<dbReference type="AlphaFoldDB" id="A0A1L9PU24"/>
<protein>
    <recommendedName>
        <fullName evidence="7">Zn(2)-C6 fungal-type domain-containing protein</fullName>
    </recommendedName>
</protein>
<dbReference type="GeneID" id="63730525"/>
<dbReference type="PANTHER" id="PTHR47431:SF4">
    <property type="entry name" value="ZN(II)2CYS6 TRANSCRIPTION FACTOR (EUROFUNG)"/>
    <property type="match status" value="1"/>
</dbReference>
<dbReference type="OrthoDB" id="2399539at2759"/>
<dbReference type="Pfam" id="PF04082">
    <property type="entry name" value="Fungal_trans"/>
    <property type="match status" value="1"/>
</dbReference>
<dbReference type="SUPFAM" id="SSF57701">
    <property type="entry name" value="Zn2/Cys6 DNA-binding domain"/>
    <property type="match status" value="1"/>
</dbReference>
<dbReference type="InterPro" id="IPR007219">
    <property type="entry name" value="XnlR_reg_dom"/>
</dbReference>
<name>A0A1L9PU24_ASPVE</name>
<dbReference type="SMART" id="SM00066">
    <property type="entry name" value="GAL4"/>
    <property type="match status" value="1"/>
</dbReference>
<proteinExistence type="predicted"/>
<feature type="region of interest" description="Disordered" evidence="6">
    <location>
        <begin position="82"/>
        <end position="116"/>
    </location>
</feature>
<keyword evidence="4" id="KW-0804">Transcription</keyword>
<evidence type="ECO:0000313" key="8">
    <source>
        <dbReference type="EMBL" id="OJJ05028.1"/>
    </source>
</evidence>
<dbReference type="CDD" id="cd00067">
    <property type="entry name" value="GAL4"/>
    <property type="match status" value="1"/>
</dbReference>
<keyword evidence="2" id="KW-0805">Transcription regulation</keyword>
<dbReference type="GO" id="GO:0008270">
    <property type="term" value="F:zinc ion binding"/>
    <property type="evidence" value="ECO:0007669"/>
    <property type="project" value="InterPro"/>
</dbReference>
<evidence type="ECO:0000259" key="7">
    <source>
        <dbReference type="PROSITE" id="PS50048"/>
    </source>
</evidence>
<keyword evidence="5" id="KW-0539">Nucleus</keyword>
<organism evidence="8 9">
    <name type="scientific">Aspergillus versicolor CBS 583.65</name>
    <dbReference type="NCBI Taxonomy" id="1036611"/>
    <lineage>
        <taxon>Eukaryota</taxon>
        <taxon>Fungi</taxon>
        <taxon>Dikarya</taxon>
        <taxon>Ascomycota</taxon>
        <taxon>Pezizomycotina</taxon>
        <taxon>Eurotiomycetes</taxon>
        <taxon>Eurotiomycetidae</taxon>
        <taxon>Eurotiales</taxon>
        <taxon>Aspergillaceae</taxon>
        <taxon>Aspergillus</taxon>
        <taxon>Aspergillus subgen. Nidulantes</taxon>
    </lineage>
</organism>
<dbReference type="GO" id="GO:0003677">
    <property type="term" value="F:DNA binding"/>
    <property type="evidence" value="ECO:0007669"/>
    <property type="project" value="UniProtKB-KW"/>
</dbReference>
<dbReference type="PROSITE" id="PS50048">
    <property type="entry name" value="ZN2_CY6_FUNGAL_2"/>
    <property type="match status" value="1"/>
</dbReference>
<dbReference type="STRING" id="1036611.A0A1L9PU24"/>
<dbReference type="PANTHER" id="PTHR47431">
    <property type="entry name" value="ZN(II)2CYS6 TRANSCRIPTION FACTOR (EUROFUNG)-RELATED"/>
    <property type="match status" value="1"/>
</dbReference>
<dbReference type="GO" id="GO:0000981">
    <property type="term" value="F:DNA-binding transcription factor activity, RNA polymerase II-specific"/>
    <property type="evidence" value="ECO:0007669"/>
    <property type="project" value="InterPro"/>
</dbReference>
<feature type="compositionally biased region" description="Low complexity" evidence="6">
    <location>
        <begin position="100"/>
        <end position="116"/>
    </location>
</feature>
<reference evidence="9" key="1">
    <citation type="journal article" date="2017" name="Genome Biol.">
        <title>Comparative genomics reveals high biological diversity and specific adaptations in the industrially and medically important fungal genus Aspergillus.</title>
        <authorList>
            <person name="de Vries R.P."/>
            <person name="Riley R."/>
            <person name="Wiebenga A."/>
            <person name="Aguilar-Osorio G."/>
            <person name="Amillis S."/>
            <person name="Uchima C.A."/>
            <person name="Anderluh G."/>
            <person name="Asadollahi M."/>
            <person name="Askin M."/>
            <person name="Barry K."/>
            <person name="Battaglia E."/>
            <person name="Bayram O."/>
            <person name="Benocci T."/>
            <person name="Braus-Stromeyer S.A."/>
            <person name="Caldana C."/>
            <person name="Canovas D."/>
            <person name="Cerqueira G.C."/>
            <person name="Chen F."/>
            <person name="Chen W."/>
            <person name="Choi C."/>
            <person name="Clum A."/>
            <person name="Dos Santos R.A."/>
            <person name="Damasio A.R."/>
            <person name="Diallinas G."/>
            <person name="Emri T."/>
            <person name="Fekete E."/>
            <person name="Flipphi M."/>
            <person name="Freyberg S."/>
            <person name="Gallo A."/>
            <person name="Gournas C."/>
            <person name="Habgood R."/>
            <person name="Hainaut M."/>
            <person name="Harispe M.L."/>
            <person name="Henrissat B."/>
            <person name="Hilden K.S."/>
            <person name="Hope R."/>
            <person name="Hossain A."/>
            <person name="Karabika E."/>
            <person name="Karaffa L."/>
            <person name="Karanyi Z."/>
            <person name="Krasevec N."/>
            <person name="Kuo A."/>
            <person name="Kusch H."/>
            <person name="LaButti K."/>
            <person name="Lagendijk E.L."/>
            <person name="Lapidus A."/>
            <person name="Levasseur A."/>
            <person name="Lindquist E."/>
            <person name="Lipzen A."/>
            <person name="Logrieco A.F."/>
            <person name="MacCabe A."/>
            <person name="Maekelae M.R."/>
            <person name="Malavazi I."/>
            <person name="Melin P."/>
            <person name="Meyer V."/>
            <person name="Mielnichuk N."/>
            <person name="Miskei M."/>
            <person name="Molnar A.P."/>
            <person name="Mule G."/>
            <person name="Ngan C.Y."/>
            <person name="Orejas M."/>
            <person name="Orosz E."/>
            <person name="Ouedraogo J.P."/>
            <person name="Overkamp K.M."/>
            <person name="Park H.-S."/>
            <person name="Perrone G."/>
            <person name="Piumi F."/>
            <person name="Punt P.J."/>
            <person name="Ram A.F."/>
            <person name="Ramon A."/>
            <person name="Rauscher S."/>
            <person name="Record E."/>
            <person name="Riano-Pachon D.M."/>
            <person name="Robert V."/>
            <person name="Roehrig J."/>
            <person name="Ruller R."/>
            <person name="Salamov A."/>
            <person name="Salih N.S."/>
            <person name="Samson R.A."/>
            <person name="Sandor E."/>
            <person name="Sanguinetti M."/>
            <person name="Schuetze T."/>
            <person name="Sepcic K."/>
            <person name="Shelest E."/>
            <person name="Sherlock G."/>
            <person name="Sophianopoulou V."/>
            <person name="Squina F.M."/>
            <person name="Sun H."/>
            <person name="Susca A."/>
            <person name="Todd R.B."/>
            <person name="Tsang A."/>
            <person name="Unkles S.E."/>
            <person name="van de Wiele N."/>
            <person name="van Rossen-Uffink D."/>
            <person name="Oliveira J.V."/>
            <person name="Vesth T.C."/>
            <person name="Visser J."/>
            <person name="Yu J.-H."/>
            <person name="Zhou M."/>
            <person name="Andersen M.R."/>
            <person name="Archer D.B."/>
            <person name="Baker S.E."/>
            <person name="Benoit I."/>
            <person name="Brakhage A.A."/>
            <person name="Braus G.H."/>
            <person name="Fischer R."/>
            <person name="Frisvad J.C."/>
            <person name="Goldman G.H."/>
            <person name="Houbraken J."/>
            <person name="Oakley B."/>
            <person name="Pocsi I."/>
            <person name="Scazzocchio C."/>
            <person name="Seiboth B."/>
            <person name="vanKuyk P.A."/>
            <person name="Wortman J."/>
            <person name="Dyer P.S."/>
            <person name="Grigoriev I.V."/>
        </authorList>
    </citation>
    <scope>NUCLEOTIDE SEQUENCE [LARGE SCALE GENOMIC DNA]</scope>
    <source>
        <strain evidence="9">CBS 583.65</strain>
    </source>
</reference>
<dbReference type="RefSeq" id="XP_040670790.1">
    <property type="nucleotide sequence ID" value="XM_040815014.1"/>
</dbReference>
<dbReference type="EMBL" id="KV878132">
    <property type="protein sequence ID" value="OJJ05028.1"/>
    <property type="molecule type" value="Genomic_DNA"/>
</dbReference>
<dbReference type="GO" id="GO:0006351">
    <property type="term" value="P:DNA-templated transcription"/>
    <property type="evidence" value="ECO:0007669"/>
    <property type="project" value="InterPro"/>
</dbReference>
<dbReference type="Gene3D" id="4.10.240.10">
    <property type="entry name" value="Zn(2)-C6 fungal-type DNA-binding domain"/>
    <property type="match status" value="1"/>
</dbReference>
<evidence type="ECO:0000256" key="4">
    <source>
        <dbReference type="ARBA" id="ARBA00023163"/>
    </source>
</evidence>
<gene>
    <name evidence="8" type="ORF">ASPVEDRAFT_55065</name>
</gene>
<dbReference type="Proteomes" id="UP000184073">
    <property type="component" value="Unassembled WGS sequence"/>
</dbReference>
<dbReference type="VEuPathDB" id="FungiDB:ASPVEDRAFT_55065"/>
<keyword evidence="9" id="KW-1185">Reference proteome</keyword>
<dbReference type="InterPro" id="IPR001138">
    <property type="entry name" value="Zn2Cys6_DnaBD"/>
</dbReference>
<dbReference type="InterPro" id="IPR036864">
    <property type="entry name" value="Zn2-C6_fun-type_DNA-bd_sf"/>
</dbReference>
<evidence type="ECO:0000256" key="3">
    <source>
        <dbReference type="ARBA" id="ARBA00023125"/>
    </source>
</evidence>
<dbReference type="SMART" id="SM00906">
    <property type="entry name" value="Fungal_trans"/>
    <property type="match status" value="1"/>
</dbReference>
<dbReference type="Pfam" id="PF00172">
    <property type="entry name" value="Zn_clus"/>
    <property type="match status" value="1"/>
</dbReference>
<evidence type="ECO:0000256" key="6">
    <source>
        <dbReference type="SAM" id="MobiDB-lite"/>
    </source>
</evidence>
<accession>A0A1L9PU24</accession>
<keyword evidence="3" id="KW-0238">DNA-binding</keyword>
<sequence>MSQKATPTTRRVSLAYVPCRSKHLRCDATTPVCARCRTEGLQCIYAKSRRGGRRTRNPTQPDSSTQLLQNSFSAQRPISNISVPAIAPCPPSSTDDDRSTSSTSISRNSNSNSDLSDSSLAEQFIARYYSFFHFAHPCVLPQWALKRRLASDGRPLQTLVAVLQYIGSVYAKSVLSTSLKAEAEQAVSALNGNGTFTGFDVQAVLLFSIAIHWANEPEKSMGLLDRAVAMALQLGMQSREYAHTNGENDPLLEECWRRTWWQIYMTDAHIAGSTSSYPFRTSGMEMSVDLPCDEDAYESDYDMREFLDDDERMFSSYAELVGLTRGLDLAFAARKGMTITNCPTICANADAAVTAWRSLLHPSKKEIVREDGTVDELLFKASMAIQTLRGCNSAQCQLHTAKVLRAIDQFDDLLTLPTNISTHTPFIICMISNLVIAHLAACRFHYSGQPLKLARERVRLSMGALKVLGEYWPMGQRTYKEVGIIAREILGLKQVTQGKPVVKSPGYVPPEPERAFEPGSEEMPDVSAFMDPPSFADIQLLDTNFDFCGLFDMNVPMAAV</sequence>
<evidence type="ECO:0000313" key="9">
    <source>
        <dbReference type="Proteomes" id="UP000184073"/>
    </source>
</evidence>